<dbReference type="EMBL" id="FQVU01000007">
    <property type="protein sequence ID" value="SHH53373.1"/>
    <property type="molecule type" value="Genomic_DNA"/>
</dbReference>
<evidence type="ECO:0000313" key="9">
    <source>
        <dbReference type="EMBL" id="SHH53373.1"/>
    </source>
</evidence>
<reference evidence="9 10" key="1">
    <citation type="submission" date="2016-11" db="EMBL/GenBank/DDBJ databases">
        <authorList>
            <person name="Jaros S."/>
            <person name="Januszkiewicz K."/>
            <person name="Wedrychowicz H."/>
        </authorList>
    </citation>
    <scope>NUCLEOTIDE SEQUENCE [LARGE SCALE GENOMIC DNA]</scope>
    <source>
        <strain evidence="9 10">DSM 45627</strain>
    </source>
</reference>
<dbReference type="InterPro" id="IPR013324">
    <property type="entry name" value="RNA_pol_sigma_r3/r4-like"/>
</dbReference>
<dbReference type="InterPro" id="IPR013249">
    <property type="entry name" value="RNA_pol_sigma70_r4_t2"/>
</dbReference>
<proteinExistence type="inferred from homology"/>
<organism evidence="9 10">
    <name type="scientific">Jatrophihabitans endophyticus</name>
    <dbReference type="NCBI Taxonomy" id="1206085"/>
    <lineage>
        <taxon>Bacteria</taxon>
        <taxon>Bacillati</taxon>
        <taxon>Actinomycetota</taxon>
        <taxon>Actinomycetes</taxon>
        <taxon>Jatrophihabitantales</taxon>
        <taxon>Jatrophihabitantaceae</taxon>
        <taxon>Jatrophihabitans</taxon>
    </lineage>
</organism>
<dbReference type="Gene3D" id="1.10.1740.10">
    <property type="match status" value="1"/>
</dbReference>
<feature type="domain" description="RNA polymerase sigma factor 70 region 4 type 2" evidence="7">
    <location>
        <begin position="115"/>
        <end position="166"/>
    </location>
</feature>
<dbReference type="GO" id="GO:0006950">
    <property type="term" value="P:response to stress"/>
    <property type="evidence" value="ECO:0007669"/>
    <property type="project" value="UniProtKB-ARBA"/>
</dbReference>
<name>A0A1M5TSK0_9ACTN</name>
<gene>
    <name evidence="9" type="ORF">SAMN05443575_4017</name>
</gene>
<keyword evidence="4 5" id="KW-0804">Transcription</keyword>
<dbReference type="InterPro" id="IPR036388">
    <property type="entry name" value="WH-like_DNA-bd_sf"/>
</dbReference>
<dbReference type="PANTHER" id="PTHR47756">
    <property type="entry name" value="BLL6612 PROTEIN-RELATED"/>
    <property type="match status" value="1"/>
</dbReference>
<dbReference type="GO" id="GO:0006352">
    <property type="term" value="P:DNA-templated transcription initiation"/>
    <property type="evidence" value="ECO:0007669"/>
    <property type="project" value="InterPro"/>
</dbReference>
<dbReference type="Proteomes" id="UP000186132">
    <property type="component" value="Unassembled WGS sequence"/>
</dbReference>
<dbReference type="InterPro" id="IPR000838">
    <property type="entry name" value="RNA_pol_sigma70_ECF_CS"/>
</dbReference>
<evidence type="ECO:0000256" key="5">
    <source>
        <dbReference type="RuleBase" id="RU000716"/>
    </source>
</evidence>
<dbReference type="SUPFAM" id="SSF88659">
    <property type="entry name" value="Sigma3 and sigma4 domains of RNA polymerase sigma factors"/>
    <property type="match status" value="1"/>
</dbReference>
<evidence type="ECO:0000256" key="1">
    <source>
        <dbReference type="ARBA" id="ARBA00010641"/>
    </source>
</evidence>
<dbReference type="STRING" id="1206085.SAMN05443575_4017"/>
<evidence type="ECO:0000259" key="6">
    <source>
        <dbReference type="Pfam" id="PF04542"/>
    </source>
</evidence>
<comment type="similarity">
    <text evidence="1 5">Belongs to the sigma-70 factor family. ECF subfamily.</text>
</comment>
<dbReference type="SUPFAM" id="SSF88946">
    <property type="entry name" value="Sigma2 domain of RNA polymerase sigma factors"/>
    <property type="match status" value="1"/>
</dbReference>
<protein>
    <recommendedName>
        <fullName evidence="5">RNA polymerase sigma factor</fullName>
    </recommendedName>
</protein>
<keyword evidence="5" id="KW-0238">DNA-binding</keyword>
<keyword evidence="3 5" id="KW-0731">Sigma factor</keyword>
<evidence type="ECO:0000259" key="8">
    <source>
        <dbReference type="Pfam" id="PF20239"/>
    </source>
</evidence>
<dbReference type="InterPro" id="IPR046531">
    <property type="entry name" value="DUF6596"/>
</dbReference>
<evidence type="ECO:0000259" key="7">
    <source>
        <dbReference type="Pfam" id="PF08281"/>
    </source>
</evidence>
<dbReference type="Pfam" id="PF04542">
    <property type="entry name" value="Sigma70_r2"/>
    <property type="match status" value="1"/>
</dbReference>
<evidence type="ECO:0000256" key="2">
    <source>
        <dbReference type="ARBA" id="ARBA00023015"/>
    </source>
</evidence>
<dbReference type="InterPro" id="IPR013325">
    <property type="entry name" value="RNA_pol_sigma_r2"/>
</dbReference>
<dbReference type="Gene3D" id="1.10.10.10">
    <property type="entry name" value="Winged helix-like DNA-binding domain superfamily/Winged helix DNA-binding domain"/>
    <property type="match status" value="1"/>
</dbReference>
<dbReference type="Pfam" id="PF08281">
    <property type="entry name" value="Sigma70_r4_2"/>
    <property type="match status" value="1"/>
</dbReference>
<feature type="domain" description="RNA polymerase sigma-70 region 2" evidence="6">
    <location>
        <begin position="19"/>
        <end position="77"/>
    </location>
</feature>
<dbReference type="Pfam" id="PF20239">
    <property type="entry name" value="DUF6596"/>
    <property type="match status" value="1"/>
</dbReference>
<evidence type="ECO:0000256" key="4">
    <source>
        <dbReference type="ARBA" id="ARBA00023163"/>
    </source>
</evidence>
<dbReference type="PANTHER" id="PTHR47756:SF1">
    <property type="entry name" value="BLL0085 PROTEIN"/>
    <property type="match status" value="1"/>
</dbReference>
<evidence type="ECO:0000313" key="10">
    <source>
        <dbReference type="Proteomes" id="UP000186132"/>
    </source>
</evidence>
<keyword evidence="10" id="KW-1185">Reference proteome</keyword>
<dbReference type="GO" id="GO:0003677">
    <property type="term" value="F:DNA binding"/>
    <property type="evidence" value="ECO:0007669"/>
    <property type="project" value="UniProtKB-KW"/>
</dbReference>
<dbReference type="OrthoDB" id="9780299at2"/>
<dbReference type="AlphaFoldDB" id="A0A1M5TSK0"/>
<sequence length="421" mass="45187">MTQDVASRVAAVWRIEAARVVAGLARVVHEVGLAEDLAQDALVAALEQWPASGVPDNPAAWLTAVARRRYVDSVRRAVTYERKLAEIGHERQEVADPMADIDVETTVADDVLRLMFTACHPVLAPEARVALTLRMVGGLTTDEIARAYLVPVPTMAARITRAKKALRAAGVPFEVPSGPELPSRLASVLEVVYLVFNEGYAASSGATWTRPVLCEEAMRLGRMLAALAPPEPEAHGLVALMELQASRLRARVSAAGEPVQLPDQDRSRWDRTLITHALAALARAESFGGAGPYVLQAQIAACHARAARAEDTDWARIAERYDALVEVTGSPVVELNRAVAVAMAGDPAEALAIVDDLIAEDLPALRGYHLVPAVRGDVLARLGHAADAAAEFRRAAELCDNEQERAVLQRRARGDHPGGAR</sequence>
<dbReference type="InterPro" id="IPR007627">
    <property type="entry name" value="RNA_pol_sigma70_r2"/>
</dbReference>
<evidence type="ECO:0000256" key="3">
    <source>
        <dbReference type="ARBA" id="ARBA00023082"/>
    </source>
</evidence>
<dbReference type="GO" id="GO:0016987">
    <property type="term" value="F:sigma factor activity"/>
    <property type="evidence" value="ECO:0007669"/>
    <property type="project" value="UniProtKB-KW"/>
</dbReference>
<feature type="domain" description="DUF6596" evidence="8">
    <location>
        <begin position="184"/>
        <end position="284"/>
    </location>
</feature>
<keyword evidence="2 5" id="KW-0805">Transcription regulation</keyword>
<dbReference type="RefSeq" id="WP_073392229.1">
    <property type="nucleotide sequence ID" value="NZ_FQVU01000007.1"/>
</dbReference>
<accession>A0A1M5TSK0</accession>
<dbReference type="PROSITE" id="PS01063">
    <property type="entry name" value="SIGMA70_ECF"/>
    <property type="match status" value="1"/>
</dbReference>